<dbReference type="InterPro" id="IPR046532">
    <property type="entry name" value="DUF6597"/>
</dbReference>
<name>A0ABV3H1H2_9ACTN</name>
<gene>
    <name evidence="6" type="ORF">AB0K40_12795</name>
</gene>
<dbReference type="RefSeq" id="WP_364448468.1">
    <property type="nucleotide sequence ID" value="NZ_JBFARM010000004.1"/>
</dbReference>
<dbReference type="Pfam" id="PF20240">
    <property type="entry name" value="DUF6597"/>
    <property type="match status" value="1"/>
</dbReference>
<organism evidence="6 7">
    <name type="scientific">Nonomuraea bangladeshensis</name>
    <dbReference type="NCBI Taxonomy" id="404385"/>
    <lineage>
        <taxon>Bacteria</taxon>
        <taxon>Bacillati</taxon>
        <taxon>Actinomycetota</taxon>
        <taxon>Actinomycetes</taxon>
        <taxon>Streptosporangiales</taxon>
        <taxon>Streptosporangiaceae</taxon>
        <taxon>Nonomuraea</taxon>
    </lineage>
</organism>
<sequence>MYEERPPAPDLAARVACHWHQVSESSSTQLVVPDACVDLIWGPGGLFVAGPDTGPMPTEMAAGDVFVGIRFSPGAAADLFGVPLHTLRDQRIHLSDLPPAALLAPLTTLDPTALLTSSTSAHPAALHASVNRPDPAALPASFTTNDPAALSASFATPHPRPALQTESASSATRTAPDLAAKHTALAAATRTLLTHLTTPARSAAAARSTASTRPTDPADHSTDSARLSDSARPADPAARLIDSARLTNPTRLADPAAPFIARALRLGRSVSEVARDLGLSERQLHRRSLTAFGYAPKTLQRIVRFQRALRLARAGVPLATVAAEAGYADQAHLSHEVKRLSGVSLRTLAPPNPHP</sequence>
<feature type="compositionally biased region" description="Low complexity" evidence="4">
    <location>
        <begin position="196"/>
        <end position="215"/>
    </location>
</feature>
<reference evidence="6 7" key="1">
    <citation type="submission" date="2024-06" db="EMBL/GenBank/DDBJ databases">
        <title>The Natural Products Discovery Center: Release of the First 8490 Sequenced Strains for Exploring Actinobacteria Biosynthetic Diversity.</title>
        <authorList>
            <person name="Kalkreuter E."/>
            <person name="Kautsar S.A."/>
            <person name="Yang D."/>
            <person name="Bader C.D."/>
            <person name="Teijaro C.N."/>
            <person name="Fluegel L."/>
            <person name="Davis C.M."/>
            <person name="Simpson J.R."/>
            <person name="Lauterbach L."/>
            <person name="Steele A.D."/>
            <person name="Gui C."/>
            <person name="Meng S."/>
            <person name="Li G."/>
            <person name="Viehrig K."/>
            <person name="Ye F."/>
            <person name="Su P."/>
            <person name="Kiefer A.F."/>
            <person name="Nichols A."/>
            <person name="Cepeda A.J."/>
            <person name="Yan W."/>
            <person name="Fan B."/>
            <person name="Jiang Y."/>
            <person name="Adhikari A."/>
            <person name="Zheng C.-J."/>
            <person name="Schuster L."/>
            <person name="Cowan T.M."/>
            <person name="Smanski M.J."/>
            <person name="Chevrette M.G."/>
            <person name="De Carvalho L.P.S."/>
            <person name="Shen B."/>
        </authorList>
    </citation>
    <scope>NUCLEOTIDE SEQUENCE [LARGE SCALE GENOMIC DNA]</scope>
    <source>
        <strain evidence="6 7">NPDC049574</strain>
    </source>
</reference>
<dbReference type="PANTHER" id="PTHR46796">
    <property type="entry name" value="HTH-TYPE TRANSCRIPTIONAL ACTIVATOR RHAS-RELATED"/>
    <property type="match status" value="1"/>
</dbReference>
<keyword evidence="3" id="KW-0804">Transcription</keyword>
<dbReference type="SMART" id="SM00342">
    <property type="entry name" value="HTH_ARAC"/>
    <property type="match status" value="1"/>
</dbReference>
<dbReference type="PROSITE" id="PS01124">
    <property type="entry name" value="HTH_ARAC_FAMILY_2"/>
    <property type="match status" value="1"/>
</dbReference>
<feature type="domain" description="HTH araC/xylS-type" evidence="5">
    <location>
        <begin position="254"/>
        <end position="344"/>
    </location>
</feature>
<dbReference type="PANTHER" id="PTHR46796:SF15">
    <property type="entry name" value="BLL1074 PROTEIN"/>
    <property type="match status" value="1"/>
</dbReference>
<proteinExistence type="predicted"/>
<feature type="region of interest" description="Disordered" evidence="4">
    <location>
        <begin position="196"/>
        <end position="243"/>
    </location>
</feature>
<keyword evidence="1" id="KW-0805">Transcription regulation</keyword>
<dbReference type="Gene3D" id="1.10.10.60">
    <property type="entry name" value="Homeodomain-like"/>
    <property type="match status" value="1"/>
</dbReference>
<dbReference type="EMBL" id="JBFARM010000004">
    <property type="protein sequence ID" value="MEV4286372.1"/>
    <property type="molecule type" value="Genomic_DNA"/>
</dbReference>
<dbReference type="Proteomes" id="UP001552427">
    <property type="component" value="Unassembled WGS sequence"/>
</dbReference>
<keyword evidence="7" id="KW-1185">Reference proteome</keyword>
<evidence type="ECO:0000256" key="1">
    <source>
        <dbReference type="ARBA" id="ARBA00023015"/>
    </source>
</evidence>
<evidence type="ECO:0000313" key="6">
    <source>
        <dbReference type="EMBL" id="MEV4286372.1"/>
    </source>
</evidence>
<evidence type="ECO:0000259" key="5">
    <source>
        <dbReference type="PROSITE" id="PS01124"/>
    </source>
</evidence>
<dbReference type="Pfam" id="PF12833">
    <property type="entry name" value="HTH_18"/>
    <property type="match status" value="1"/>
</dbReference>
<feature type="region of interest" description="Disordered" evidence="4">
    <location>
        <begin position="150"/>
        <end position="175"/>
    </location>
</feature>
<accession>A0ABV3H1H2</accession>
<keyword evidence="2" id="KW-0238">DNA-binding</keyword>
<evidence type="ECO:0000313" key="7">
    <source>
        <dbReference type="Proteomes" id="UP001552427"/>
    </source>
</evidence>
<protein>
    <submittedName>
        <fullName evidence="6">Helix-turn-helix transcriptional regulator</fullName>
    </submittedName>
</protein>
<feature type="compositionally biased region" description="Polar residues" evidence="4">
    <location>
        <begin position="164"/>
        <end position="173"/>
    </location>
</feature>
<evidence type="ECO:0000256" key="3">
    <source>
        <dbReference type="ARBA" id="ARBA00023163"/>
    </source>
</evidence>
<evidence type="ECO:0000256" key="4">
    <source>
        <dbReference type="SAM" id="MobiDB-lite"/>
    </source>
</evidence>
<dbReference type="InterPro" id="IPR018060">
    <property type="entry name" value="HTH_AraC"/>
</dbReference>
<dbReference type="InterPro" id="IPR050204">
    <property type="entry name" value="AraC_XylS_family_regulators"/>
</dbReference>
<comment type="caution">
    <text evidence="6">The sequence shown here is derived from an EMBL/GenBank/DDBJ whole genome shotgun (WGS) entry which is preliminary data.</text>
</comment>
<evidence type="ECO:0000256" key="2">
    <source>
        <dbReference type="ARBA" id="ARBA00023125"/>
    </source>
</evidence>